<reference evidence="1" key="1">
    <citation type="submission" date="2019-12" db="EMBL/GenBank/DDBJ databases">
        <title>Ruegeria JWLKs population differentiation of coral mucus and skeleton niches.</title>
        <authorList>
            <person name="Luo D."/>
        </authorList>
    </citation>
    <scope>NUCLEOTIDE SEQUENCE</scope>
    <source>
        <strain evidence="1">HKCCD6181</strain>
    </source>
</reference>
<sequence length="54" mass="5908">MYDKVGAFYCLGLFLDPNVLDLPSVAFGVFFSLGMRGMTLENATAFSAILRETP</sequence>
<proteinExistence type="predicted"/>
<name>A0AA90YUN1_9RHOB</name>
<protein>
    <submittedName>
        <fullName evidence="1">Uncharacterized protein</fullName>
    </submittedName>
</protein>
<evidence type="ECO:0000313" key="2">
    <source>
        <dbReference type="Proteomes" id="UP000597886"/>
    </source>
</evidence>
<evidence type="ECO:0000313" key="1">
    <source>
        <dbReference type="EMBL" id="NOE19523.1"/>
    </source>
</evidence>
<dbReference type="AlphaFoldDB" id="A0AA90YUN1"/>
<dbReference type="RefSeq" id="WP_171331066.1">
    <property type="nucleotide sequence ID" value="NZ_WVRA01000005.1"/>
</dbReference>
<organism evidence="1 2">
    <name type="scientific">Ruegeria atlantica</name>
    <dbReference type="NCBI Taxonomy" id="81569"/>
    <lineage>
        <taxon>Bacteria</taxon>
        <taxon>Pseudomonadati</taxon>
        <taxon>Pseudomonadota</taxon>
        <taxon>Alphaproteobacteria</taxon>
        <taxon>Rhodobacterales</taxon>
        <taxon>Roseobacteraceae</taxon>
        <taxon>Ruegeria</taxon>
    </lineage>
</organism>
<comment type="caution">
    <text evidence="1">The sequence shown here is derived from an EMBL/GenBank/DDBJ whole genome shotgun (WGS) entry which is preliminary data.</text>
</comment>
<dbReference type="EMBL" id="WVRA01000005">
    <property type="protein sequence ID" value="NOE19523.1"/>
    <property type="molecule type" value="Genomic_DNA"/>
</dbReference>
<accession>A0AA90YUN1</accession>
<dbReference type="Proteomes" id="UP000597886">
    <property type="component" value="Unassembled WGS sequence"/>
</dbReference>
<gene>
    <name evidence="1" type="ORF">GS634_15455</name>
</gene>